<reference evidence="2 3" key="1">
    <citation type="submission" date="2022-01" db="EMBL/GenBank/DDBJ databases">
        <authorList>
            <person name="Won M."/>
            <person name="Kim S.-J."/>
            <person name="Kwon S.-W."/>
        </authorList>
    </citation>
    <scope>NUCLEOTIDE SEQUENCE [LARGE SCALE GENOMIC DNA]</scope>
    <source>
        <strain evidence="2 3">KCTC 23505</strain>
    </source>
</reference>
<gene>
    <name evidence="2" type="ORF">L2A60_00175</name>
</gene>
<feature type="transmembrane region" description="Helical" evidence="1">
    <location>
        <begin position="64"/>
        <end position="81"/>
    </location>
</feature>
<protein>
    <recommendedName>
        <fullName evidence="4">Transmembrane protein</fullName>
    </recommendedName>
</protein>
<sequence>MSDPAASPELDRAARRRRWRRTVEDALLLPLALVLEFLDRIIWRGTKALLELISRLPAVARLRRFLQGLPPLIVVFLFLIPEVIDHLSGFWATLLFVKGNWLGATAVAIFVKGFAILLAIWIYQSCEASLMSVRWFATAHDKALAGRDWVLARTAPVRNRLRAIVRGGASGRLARRLAAWRLRLARMAGFASK</sequence>
<evidence type="ECO:0000313" key="2">
    <source>
        <dbReference type="EMBL" id="MCF3945103.1"/>
    </source>
</evidence>
<evidence type="ECO:0000256" key="1">
    <source>
        <dbReference type="SAM" id="Phobius"/>
    </source>
</evidence>
<dbReference type="EMBL" id="JAKGBZ010000001">
    <property type="protein sequence ID" value="MCF3945103.1"/>
    <property type="molecule type" value="Genomic_DNA"/>
</dbReference>
<keyword evidence="1" id="KW-0472">Membrane</keyword>
<keyword evidence="3" id="KW-1185">Reference proteome</keyword>
<evidence type="ECO:0000313" key="3">
    <source>
        <dbReference type="Proteomes" id="UP001521209"/>
    </source>
</evidence>
<feature type="transmembrane region" description="Helical" evidence="1">
    <location>
        <begin position="101"/>
        <end position="123"/>
    </location>
</feature>
<keyword evidence="1" id="KW-1133">Transmembrane helix</keyword>
<keyword evidence="1" id="KW-0812">Transmembrane</keyword>
<accession>A0ABS9DQT1</accession>
<organism evidence="2 3">
    <name type="scientific">Acidiphilium iwatense</name>
    <dbReference type="NCBI Taxonomy" id="768198"/>
    <lineage>
        <taxon>Bacteria</taxon>
        <taxon>Pseudomonadati</taxon>
        <taxon>Pseudomonadota</taxon>
        <taxon>Alphaproteobacteria</taxon>
        <taxon>Acetobacterales</taxon>
        <taxon>Acidocellaceae</taxon>
        <taxon>Acidiphilium</taxon>
    </lineage>
</organism>
<dbReference type="RefSeq" id="WP_235702344.1">
    <property type="nucleotide sequence ID" value="NZ_JAKGBZ010000001.1"/>
</dbReference>
<name>A0ABS9DQT1_9PROT</name>
<evidence type="ECO:0008006" key="4">
    <source>
        <dbReference type="Google" id="ProtNLM"/>
    </source>
</evidence>
<comment type="caution">
    <text evidence="2">The sequence shown here is derived from an EMBL/GenBank/DDBJ whole genome shotgun (WGS) entry which is preliminary data.</text>
</comment>
<proteinExistence type="predicted"/>
<dbReference type="Proteomes" id="UP001521209">
    <property type="component" value="Unassembled WGS sequence"/>
</dbReference>